<sequence>MKFVIGAWANRRYTRLTSSLVLGTFFAALIAWPVRGGLDASDDPGLASGVWIGLGVLNVLFAPVARELYFRATQPIREGLSGIVVSGPLFIVTLACRIGAWVLLNLFAIPLGLVGVLYLESQDRAGRGWRIA</sequence>
<protein>
    <submittedName>
        <fullName evidence="2">Uncharacterized protein</fullName>
    </submittedName>
</protein>
<gene>
    <name evidence="2" type="ORF">EV380_2456</name>
</gene>
<dbReference type="EMBL" id="SHLA01000001">
    <property type="protein sequence ID" value="RZU62851.1"/>
    <property type="molecule type" value="Genomic_DNA"/>
</dbReference>
<keyword evidence="1" id="KW-0472">Membrane</keyword>
<dbReference type="RefSeq" id="WP_130451364.1">
    <property type="nucleotide sequence ID" value="NZ_SHLA01000001.1"/>
</dbReference>
<comment type="caution">
    <text evidence="2">The sequence shown here is derived from an EMBL/GenBank/DDBJ whole genome shotgun (WGS) entry which is preliminary data.</text>
</comment>
<proteinExistence type="predicted"/>
<dbReference type="OrthoDB" id="5149924at2"/>
<evidence type="ECO:0000313" key="2">
    <source>
        <dbReference type="EMBL" id="RZU62851.1"/>
    </source>
</evidence>
<organism evidence="2 3">
    <name type="scientific">Zhihengliuella halotolerans</name>
    <dbReference type="NCBI Taxonomy" id="370736"/>
    <lineage>
        <taxon>Bacteria</taxon>
        <taxon>Bacillati</taxon>
        <taxon>Actinomycetota</taxon>
        <taxon>Actinomycetes</taxon>
        <taxon>Micrococcales</taxon>
        <taxon>Micrococcaceae</taxon>
        <taxon>Zhihengliuella</taxon>
    </lineage>
</organism>
<reference evidence="2 3" key="1">
    <citation type="submission" date="2019-02" db="EMBL/GenBank/DDBJ databases">
        <title>Sequencing the genomes of 1000 actinobacteria strains.</title>
        <authorList>
            <person name="Klenk H.-P."/>
        </authorList>
    </citation>
    <scope>NUCLEOTIDE SEQUENCE [LARGE SCALE GENOMIC DNA]</scope>
    <source>
        <strain evidence="2 3">DSM 17364</strain>
    </source>
</reference>
<dbReference type="Proteomes" id="UP000292685">
    <property type="component" value="Unassembled WGS sequence"/>
</dbReference>
<keyword evidence="1" id="KW-0812">Transmembrane</keyword>
<evidence type="ECO:0000313" key="3">
    <source>
        <dbReference type="Proteomes" id="UP000292685"/>
    </source>
</evidence>
<keyword evidence="3" id="KW-1185">Reference proteome</keyword>
<evidence type="ECO:0000256" key="1">
    <source>
        <dbReference type="SAM" id="Phobius"/>
    </source>
</evidence>
<feature type="transmembrane region" description="Helical" evidence="1">
    <location>
        <begin position="76"/>
        <end position="95"/>
    </location>
</feature>
<name>A0A4Q8AG86_9MICC</name>
<dbReference type="AlphaFoldDB" id="A0A4Q8AG86"/>
<accession>A0A4Q8AG86</accession>
<feature type="transmembrane region" description="Helical" evidence="1">
    <location>
        <begin position="46"/>
        <end position="64"/>
    </location>
</feature>
<keyword evidence="1" id="KW-1133">Transmembrane helix</keyword>